<name>A0A644VEV3_9ZZZZ</name>
<evidence type="ECO:0000313" key="2">
    <source>
        <dbReference type="EMBL" id="MPL89757.1"/>
    </source>
</evidence>
<feature type="compositionally biased region" description="Basic and acidic residues" evidence="1">
    <location>
        <begin position="192"/>
        <end position="226"/>
    </location>
</feature>
<feature type="region of interest" description="Disordered" evidence="1">
    <location>
        <begin position="665"/>
        <end position="684"/>
    </location>
</feature>
<protein>
    <recommendedName>
        <fullName evidence="3">NAD-specific glutamate dehydrogenase</fullName>
    </recommendedName>
</protein>
<gene>
    <name evidence="2" type="ORF">SDC9_35799</name>
</gene>
<feature type="compositionally biased region" description="Basic and acidic residues" evidence="1">
    <location>
        <begin position="80"/>
        <end position="91"/>
    </location>
</feature>
<feature type="region of interest" description="Disordered" evidence="1">
    <location>
        <begin position="244"/>
        <end position="270"/>
    </location>
</feature>
<sequence>MRQQAQQDERGEQKRRIAIDGAGQEGDALADRAEQRRRGQRAGDHRGAAGDHGDEALPHQVHPHRRHHAGHRRQKPARQPGDRRADAEGGHVDPAGADAERLGHVGVLHRGAGDQPGLGEFQHAPDRHQHQHGKADQHEVVDRHLIGADLHPAERRRDPLHGIAEDHRDAAHHQHRQPPGGQQAVEDAPVEPLDHQPLDDDAEHPHHDGSEDQDGHPLVDAGIGRDDDGIAAQHQELAMGEVDDAHHAEDDRKARGQQHEPGDGPDHLERDNECVVHVGAPPLRLQADFVLGVGLRILDQVAHHLRVFGLRIREGLVDREGAVLAGGDIDVAHRVLGLRVDLHLARRHVVGLARGQHLKQRVALGRAGFLHRIGPDLHALVGDFGNLRHHPFLVRVFLRDLLEEGLVGRVVDRLEIAEGGDDAVRFLMRQDHLLGAAGAVDGGDDRDLALHPGRRPLAIEAEMRGADHRREHEIGLRALDLRDRRAELRDIEREELGRDHLAAVLLDIALHPGRGDVAIVVIGGDGIDLLAVEVHRIGDHPLHRLRGGGAQRDLVAVAHAAFILRVVEVEGVVAVEDRADRLAAGRGDAAHDHVHLVLQRKLGRVLRIERHVRLRVVDHRLDLLAQEPARIVDLLDRKLEHLVHRHAGGIERPREVVQTPDLDRVGARTGHQRRGKRRGRSGARRVEEVASAELGHFESPCWKRMLPIKGIFVELSNIER</sequence>
<accession>A0A644VEV3</accession>
<feature type="compositionally biased region" description="Basic and acidic residues" evidence="1">
    <location>
        <begin position="123"/>
        <end position="172"/>
    </location>
</feature>
<feature type="compositionally biased region" description="Basic and acidic residues" evidence="1">
    <location>
        <begin position="7"/>
        <end position="18"/>
    </location>
</feature>
<dbReference type="EMBL" id="VSSQ01000287">
    <property type="protein sequence ID" value="MPL89757.1"/>
    <property type="molecule type" value="Genomic_DNA"/>
</dbReference>
<evidence type="ECO:0000256" key="1">
    <source>
        <dbReference type="SAM" id="MobiDB-lite"/>
    </source>
</evidence>
<dbReference type="AlphaFoldDB" id="A0A644VEV3"/>
<feature type="compositionally biased region" description="Basic residues" evidence="1">
    <location>
        <begin position="670"/>
        <end position="683"/>
    </location>
</feature>
<proteinExistence type="predicted"/>
<feature type="compositionally biased region" description="Basic residues" evidence="1">
    <location>
        <begin position="61"/>
        <end position="76"/>
    </location>
</feature>
<comment type="caution">
    <text evidence="2">The sequence shown here is derived from an EMBL/GenBank/DDBJ whole genome shotgun (WGS) entry which is preliminary data.</text>
</comment>
<reference evidence="2" key="1">
    <citation type="submission" date="2019-08" db="EMBL/GenBank/DDBJ databases">
        <authorList>
            <person name="Kucharzyk K."/>
            <person name="Murdoch R.W."/>
            <person name="Higgins S."/>
            <person name="Loffler F."/>
        </authorList>
    </citation>
    <scope>NUCLEOTIDE SEQUENCE</scope>
</reference>
<evidence type="ECO:0008006" key="3">
    <source>
        <dbReference type="Google" id="ProtNLM"/>
    </source>
</evidence>
<feature type="region of interest" description="Disordered" evidence="1">
    <location>
        <begin position="1"/>
        <end position="226"/>
    </location>
</feature>
<organism evidence="2">
    <name type="scientific">bioreactor metagenome</name>
    <dbReference type="NCBI Taxonomy" id="1076179"/>
    <lineage>
        <taxon>unclassified sequences</taxon>
        <taxon>metagenomes</taxon>
        <taxon>ecological metagenomes</taxon>
    </lineage>
</organism>
<feature type="compositionally biased region" description="Basic and acidic residues" evidence="1">
    <location>
        <begin position="29"/>
        <end position="57"/>
    </location>
</feature>